<keyword evidence="2" id="KW-0812">Transmembrane</keyword>
<evidence type="ECO:0008006" key="5">
    <source>
        <dbReference type="Google" id="ProtNLM"/>
    </source>
</evidence>
<evidence type="ECO:0000256" key="1">
    <source>
        <dbReference type="SAM" id="MobiDB-lite"/>
    </source>
</evidence>
<dbReference type="AlphaFoldDB" id="A0AAD4TN34"/>
<dbReference type="Proteomes" id="UP001214576">
    <property type="component" value="Unassembled WGS sequence"/>
</dbReference>
<sequence>MYRDPEAASPGAPTRDVLLVSAIITVSLSVTVVLCGLCHWCQRKLGKRYKNSLETVGTPDSGRGRSEKKAINDLDRDFWNNNESTVQQKWSSYPPKEFILNISPYAPYGDPRLSLKAVLFSKPVVPANGTAEDHHTETSFAHRPEGAPADVPPDVEPQEGPRGKPCCPSESQAQRPTLTELLRPQTLGWLRPPCLPLAPDLEKPILVSL</sequence>
<keyword evidence="2" id="KW-0472">Membrane</keyword>
<keyword evidence="4" id="KW-1185">Reference proteome</keyword>
<feature type="transmembrane region" description="Helical" evidence="2">
    <location>
        <begin position="20"/>
        <end position="41"/>
    </location>
</feature>
<feature type="compositionally biased region" description="Basic and acidic residues" evidence="1">
    <location>
        <begin position="131"/>
        <end position="145"/>
    </location>
</feature>
<proteinExistence type="predicted"/>
<gene>
    <name evidence="3" type="ORF">MG293_019857</name>
</gene>
<evidence type="ECO:0000313" key="3">
    <source>
        <dbReference type="EMBL" id="KAI4530001.1"/>
    </source>
</evidence>
<reference evidence="3" key="1">
    <citation type="submission" date="2022-03" db="EMBL/GenBank/DDBJ databases">
        <title>Genomic analyses of argali, domestic sheep and their hybrids provide insights into chromosomal evolution, heterosis and genetic basis of agronomic traits.</title>
        <authorList>
            <person name="Li M."/>
        </authorList>
    </citation>
    <scope>NUCLEOTIDE SEQUENCE</scope>
    <source>
        <strain evidence="3">CAU-MHL-2022a</strain>
        <tissue evidence="3">Skin</tissue>
    </source>
</reference>
<keyword evidence="2" id="KW-1133">Transmembrane helix</keyword>
<feature type="region of interest" description="Disordered" evidence="1">
    <location>
        <begin position="129"/>
        <end position="176"/>
    </location>
</feature>
<evidence type="ECO:0000313" key="4">
    <source>
        <dbReference type="Proteomes" id="UP001214576"/>
    </source>
</evidence>
<comment type="caution">
    <text evidence="3">The sequence shown here is derived from an EMBL/GenBank/DDBJ whole genome shotgun (WGS) entry which is preliminary data.</text>
</comment>
<protein>
    <recommendedName>
        <fullName evidence="5">Synaptotagmin 7</fullName>
    </recommendedName>
</protein>
<accession>A0AAD4TN34</accession>
<dbReference type="EMBL" id="JAKZEL010000026">
    <property type="protein sequence ID" value="KAI4530001.1"/>
    <property type="molecule type" value="Genomic_DNA"/>
</dbReference>
<evidence type="ECO:0000256" key="2">
    <source>
        <dbReference type="SAM" id="Phobius"/>
    </source>
</evidence>
<name>A0AAD4TN34_OVIAM</name>
<organism evidence="3 4">
    <name type="scientific">Ovis ammon polii</name>
    <dbReference type="NCBI Taxonomy" id="230172"/>
    <lineage>
        <taxon>Eukaryota</taxon>
        <taxon>Metazoa</taxon>
        <taxon>Chordata</taxon>
        <taxon>Craniata</taxon>
        <taxon>Vertebrata</taxon>
        <taxon>Euteleostomi</taxon>
        <taxon>Mammalia</taxon>
        <taxon>Eutheria</taxon>
        <taxon>Laurasiatheria</taxon>
        <taxon>Artiodactyla</taxon>
        <taxon>Ruminantia</taxon>
        <taxon>Pecora</taxon>
        <taxon>Bovidae</taxon>
        <taxon>Caprinae</taxon>
        <taxon>Ovis</taxon>
    </lineage>
</organism>